<dbReference type="InterPro" id="IPR046977">
    <property type="entry name" value="RsmC/RlmG"/>
</dbReference>
<dbReference type="InterPro" id="IPR029063">
    <property type="entry name" value="SAM-dependent_MTases_sf"/>
</dbReference>
<comment type="catalytic activity">
    <reaction evidence="6">
        <text>guanosine(1207) in 16S rRNA + S-adenosyl-L-methionine = N(2)-methylguanosine(1207) in 16S rRNA + S-adenosyl-L-homocysteine + H(+)</text>
        <dbReference type="Rhea" id="RHEA:42736"/>
        <dbReference type="Rhea" id="RHEA-COMP:10213"/>
        <dbReference type="Rhea" id="RHEA-COMP:10214"/>
        <dbReference type="ChEBI" id="CHEBI:15378"/>
        <dbReference type="ChEBI" id="CHEBI:57856"/>
        <dbReference type="ChEBI" id="CHEBI:59789"/>
        <dbReference type="ChEBI" id="CHEBI:74269"/>
        <dbReference type="ChEBI" id="CHEBI:74481"/>
        <dbReference type="EC" id="2.1.1.172"/>
    </reaction>
</comment>
<dbReference type="InterPro" id="IPR013675">
    <property type="entry name" value="Mtase_sm_N"/>
</dbReference>
<feature type="domain" description="Methyltransferase small N-terminal" evidence="8">
    <location>
        <begin position="13"/>
        <end position="169"/>
    </location>
</feature>
<evidence type="ECO:0000256" key="4">
    <source>
        <dbReference type="ARBA" id="ARBA00022679"/>
    </source>
</evidence>
<dbReference type="PROSITE" id="PS00092">
    <property type="entry name" value="N6_MTASE"/>
    <property type="match status" value="1"/>
</dbReference>
<dbReference type="CDD" id="cd02440">
    <property type="entry name" value="AdoMet_MTases"/>
    <property type="match status" value="1"/>
</dbReference>
<dbReference type="PANTHER" id="PTHR47816">
    <property type="entry name" value="RIBOSOMAL RNA SMALL SUBUNIT METHYLTRANSFERASE C"/>
    <property type="match status" value="1"/>
</dbReference>
<dbReference type="Proteomes" id="UP001500604">
    <property type="component" value="Unassembled WGS sequence"/>
</dbReference>
<organism evidence="9 10">
    <name type="scientific">Kistimonas scapharcae</name>
    <dbReference type="NCBI Taxonomy" id="1036133"/>
    <lineage>
        <taxon>Bacteria</taxon>
        <taxon>Pseudomonadati</taxon>
        <taxon>Pseudomonadota</taxon>
        <taxon>Gammaproteobacteria</taxon>
        <taxon>Oceanospirillales</taxon>
        <taxon>Endozoicomonadaceae</taxon>
        <taxon>Kistimonas</taxon>
    </lineage>
</organism>
<evidence type="ECO:0000256" key="3">
    <source>
        <dbReference type="ARBA" id="ARBA00022603"/>
    </source>
</evidence>
<name>A0ABP8V8N5_9GAMM</name>
<evidence type="ECO:0000256" key="6">
    <source>
        <dbReference type="HAMAP-Rule" id="MF_01862"/>
    </source>
</evidence>
<evidence type="ECO:0000256" key="1">
    <source>
        <dbReference type="ARBA" id="ARBA00022490"/>
    </source>
</evidence>
<keyword evidence="10" id="KW-1185">Reference proteome</keyword>
<dbReference type="HAMAP" id="MF_01862">
    <property type="entry name" value="16SrRNA_methyltr_C"/>
    <property type="match status" value="1"/>
</dbReference>
<evidence type="ECO:0000313" key="10">
    <source>
        <dbReference type="Proteomes" id="UP001500604"/>
    </source>
</evidence>
<feature type="domain" description="Methyltransferase small" evidence="7">
    <location>
        <begin position="183"/>
        <end position="348"/>
    </location>
</feature>
<evidence type="ECO:0000256" key="5">
    <source>
        <dbReference type="ARBA" id="ARBA00022691"/>
    </source>
</evidence>
<dbReference type="SUPFAM" id="SSF53335">
    <property type="entry name" value="S-adenosyl-L-methionine-dependent methyltransferases"/>
    <property type="match status" value="1"/>
</dbReference>
<keyword evidence="4 6" id="KW-0808">Transferase</keyword>
<dbReference type="Pfam" id="PF08468">
    <property type="entry name" value="MTS_N"/>
    <property type="match status" value="1"/>
</dbReference>
<dbReference type="EC" id="2.1.1.172" evidence="6"/>
<gene>
    <name evidence="6" type="primary">rsmC</name>
    <name evidence="9" type="ORF">GCM10023116_46340</name>
</gene>
<comment type="similarity">
    <text evidence="6">Belongs to the methyltransferase superfamily. RsmC family.</text>
</comment>
<keyword evidence="3 6" id="KW-0489">Methyltransferase</keyword>
<evidence type="ECO:0000259" key="7">
    <source>
        <dbReference type="Pfam" id="PF05175"/>
    </source>
</evidence>
<keyword evidence="1 6" id="KW-0963">Cytoplasm</keyword>
<dbReference type="Gene3D" id="3.40.50.150">
    <property type="entry name" value="Vaccinia Virus protein VP39"/>
    <property type="match status" value="2"/>
</dbReference>
<proteinExistence type="inferred from homology"/>
<dbReference type="Pfam" id="PF05175">
    <property type="entry name" value="MTS"/>
    <property type="match status" value="1"/>
</dbReference>
<accession>A0ABP8V8N5</accession>
<dbReference type="InterPro" id="IPR007848">
    <property type="entry name" value="Small_mtfrase_dom"/>
</dbReference>
<comment type="caution">
    <text evidence="9">The sequence shown here is derived from an EMBL/GenBank/DDBJ whole genome shotgun (WGS) entry which is preliminary data.</text>
</comment>
<comment type="subunit">
    <text evidence="6">Monomer.</text>
</comment>
<evidence type="ECO:0000256" key="2">
    <source>
        <dbReference type="ARBA" id="ARBA00022552"/>
    </source>
</evidence>
<reference evidence="10" key="1">
    <citation type="journal article" date="2019" name="Int. J. Syst. Evol. Microbiol.">
        <title>The Global Catalogue of Microorganisms (GCM) 10K type strain sequencing project: providing services to taxonomists for standard genome sequencing and annotation.</title>
        <authorList>
            <consortium name="The Broad Institute Genomics Platform"/>
            <consortium name="The Broad Institute Genome Sequencing Center for Infectious Disease"/>
            <person name="Wu L."/>
            <person name="Ma J."/>
        </authorList>
    </citation>
    <scope>NUCLEOTIDE SEQUENCE [LARGE SCALE GENOMIC DNA]</scope>
    <source>
        <strain evidence="10">JCM 17805</strain>
    </source>
</reference>
<protein>
    <recommendedName>
        <fullName evidence="6">Ribosomal RNA small subunit methyltransferase C</fullName>
        <ecNumber evidence="6">2.1.1.172</ecNumber>
    </recommendedName>
    <alternativeName>
        <fullName evidence="6">16S rRNA m2G1207 methyltransferase</fullName>
    </alternativeName>
    <alternativeName>
        <fullName evidence="6">rRNA (guanine-N(2)-)-methyltransferase RsmC</fullName>
    </alternativeName>
</protein>
<keyword evidence="5 6" id="KW-0949">S-adenosyl-L-methionine</keyword>
<comment type="function">
    <text evidence="6">Specifically methylates the guanine in position 1207 of 16S rRNA in the 30S particle.</text>
</comment>
<dbReference type="InterPro" id="IPR002052">
    <property type="entry name" value="DNA_methylase_N6_adenine_CS"/>
</dbReference>
<keyword evidence="2 6" id="KW-0698">rRNA processing</keyword>
<dbReference type="InterPro" id="IPR023543">
    <property type="entry name" value="rRNA_ssu_MeTfrase_C"/>
</dbReference>
<comment type="subcellular location">
    <subcellularLocation>
        <location evidence="6">Cytoplasm</location>
    </subcellularLocation>
</comment>
<sequence>MTGYGMNVLTNPSQLLVKNSDALEAERILVVQPENDNFVPQLSQQGAASVNVYTTSEVVRSRLSDLGVNEACLAYGECIPDQKEKPDTIIVYLQKSREFMNYLLAMSLPLLSDNGHLLLVGENSSGIKSWQKRLAVYGDVEKIDSARHCSLYVLTPTVKPSPFVIVDWKASFEEVLHDVCVKAVTLPGVFNHGRLDVGTRLLLETMEAGFKGDILDFGCGSGVVGAWLAKRFPGVRLFLLDNDAMALAATRETCRINEVDPVAVIASDGLENVRGRFNAIVSNPPFHEGVKTQYETTEQFLRESKSLLKPKGRLRIVANSFLRYPPIIEAVFGHCHVLVKRDGFTVYEAFNG</sequence>
<dbReference type="EMBL" id="BAABFL010000474">
    <property type="protein sequence ID" value="GAA4652350.1"/>
    <property type="molecule type" value="Genomic_DNA"/>
</dbReference>
<evidence type="ECO:0000313" key="9">
    <source>
        <dbReference type="EMBL" id="GAA4652350.1"/>
    </source>
</evidence>
<dbReference type="PANTHER" id="PTHR47816:SF4">
    <property type="entry name" value="RIBOSOMAL RNA SMALL SUBUNIT METHYLTRANSFERASE C"/>
    <property type="match status" value="1"/>
</dbReference>
<evidence type="ECO:0000259" key="8">
    <source>
        <dbReference type="Pfam" id="PF08468"/>
    </source>
</evidence>